<sequence>MSIGASRRSQCCSLGSSRPKPAYLRNHDLGSHPRGSAATKEPEPWRNILYASRSNARNGDALVRPRTPTLPAQWFLSLVDLHQGGESAVPVTARMASLFSRAATFHVVAPWAPPIRRTSICPTWVFTPAPPSNFHNTHRGQAFSPRPLGV</sequence>
<evidence type="ECO:0000313" key="2">
    <source>
        <dbReference type="EMBL" id="KAK1846373.1"/>
    </source>
</evidence>
<keyword evidence="3" id="KW-1185">Reference proteome</keyword>
<proteinExistence type="predicted"/>
<comment type="caution">
    <text evidence="2">The sequence shown here is derived from an EMBL/GenBank/DDBJ whole genome shotgun (WGS) entry which is preliminary data.</text>
</comment>
<gene>
    <name evidence="2" type="ORF">CCHR01_10976</name>
</gene>
<dbReference type="Proteomes" id="UP001243330">
    <property type="component" value="Unassembled WGS sequence"/>
</dbReference>
<evidence type="ECO:0000313" key="3">
    <source>
        <dbReference type="Proteomes" id="UP001243330"/>
    </source>
</evidence>
<dbReference type="EMBL" id="JAQOWY010000238">
    <property type="protein sequence ID" value="KAK1846373.1"/>
    <property type="molecule type" value="Genomic_DNA"/>
</dbReference>
<feature type="region of interest" description="Disordered" evidence="1">
    <location>
        <begin position="1"/>
        <end position="43"/>
    </location>
</feature>
<evidence type="ECO:0000256" key="1">
    <source>
        <dbReference type="SAM" id="MobiDB-lite"/>
    </source>
</evidence>
<reference evidence="2" key="1">
    <citation type="submission" date="2023-01" db="EMBL/GenBank/DDBJ databases">
        <title>Colletotrichum chrysophilum M932 genome sequence.</title>
        <authorList>
            <person name="Baroncelli R."/>
        </authorList>
    </citation>
    <scope>NUCLEOTIDE SEQUENCE</scope>
    <source>
        <strain evidence="2">M932</strain>
    </source>
</reference>
<protein>
    <submittedName>
        <fullName evidence="2">Uncharacterized protein</fullName>
    </submittedName>
</protein>
<feature type="compositionally biased region" description="Polar residues" evidence="1">
    <location>
        <begin position="7"/>
        <end position="16"/>
    </location>
</feature>
<name>A0AAD9AE13_9PEZI</name>
<organism evidence="2 3">
    <name type="scientific">Colletotrichum chrysophilum</name>
    <dbReference type="NCBI Taxonomy" id="1836956"/>
    <lineage>
        <taxon>Eukaryota</taxon>
        <taxon>Fungi</taxon>
        <taxon>Dikarya</taxon>
        <taxon>Ascomycota</taxon>
        <taxon>Pezizomycotina</taxon>
        <taxon>Sordariomycetes</taxon>
        <taxon>Hypocreomycetidae</taxon>
        <taxon>Glomerellales</taxon>
        <taxon>Glomerellaceae</taxon>
        <taxon>Colletotrichum</taxon>
        <taxon>Colletotrichum gloeosporioides species complex</taxon>
    </lineage>
</organism>
<accession>A0AAD9AE13</accession>
<dbReference type="AlphaFoldDB" id="A0AAD9AE13"/>